<dbReference type="Gene3D" id="3.55.50.10">
    <property type="entry name" value="Baseplate protein-like domains"/>
    <property type="match status" value="1"/>
</dbReference>
<evidence type="ECO:0000313" key="5">
    <source>
        <dbReference type="Proteomes" id="UP000256294"/>
    </source>
</evidence>
<accession>A0A3D9UH57</accession>
<evidence type="ECO:0000313" key="4">
    <source>
        <dbReference type="EMBL" id="REF27270.1"/>
    </source>
</evidence>
<evidence type="ECO:0000256" key="1">
    <source>
        <dbReference type="ARBA" id="ARBA00005558"/>
    </source>
</evidence>
<evidence type="ECO:0000259" key="2">
    <source>
        <dbReference type="Pfam" id="PF04717"/>
    </source>
</evidence>
<organism evidence="4 5">
    <name type="scientific">Xenorhabdus cabanillasii</name>
    <dbReference type="NCBI Taxonomy" id="351673"/>
    <lineage>
        <taxon>Bacteria</taxon>
        <taxon>Pseudomonadati</taxon>
        <taxon>Pseudomonadota</taxon>
        <taxon>Gammaproteobacteria</taxon>
        <taxon>Enterobacterales</taxon>
        <taxon>Morganellaceae</taxon>
        <taxon>Xenorhabdus</taxon>
    </lineage>
</organism>
<dbReference type="SUPFAM" id="SSF69255">
    <property type="entry name" value="gp5 N-terminal domain-like"/>
    <property type="match status" value="1"/>
</dbReference>
<comment type="caution">
    <text evidence="4">The sequence shown here is derived from an EMBL/GenBank/DDBJ whole genome shotgun (WGS) entry which is preliminary data.</text>
</comment>
<feature type="domain" description="Gp5/Type VI secretion system Vgr C-terminal trimerisation" evidence="3">
    <location>
        <begin position="562"/>
        <end position="666"/>
    </location>
</feature>
<dbReference type="NCBIfam" id="TIGR01646">
    <property type="entry name" value="vgr_GE"/>
    <property type="match status" value="1"/>
</dbReference>
<protein>
    <submittedName>
        <fullName evidence="4">Type VI secretion system secreted protein VgrG</fullName>
    </submittedName>
</protein>
<dbReference type="InterPro" id="IPR037026">
    <property type="entry name" value="Vgr_OB-fold_dom_sf"/>
</dbReference>
<keyword evidence="5" id="KW-1185">Reference proteome</keyword>
<dbReference type="Gene3D" id="2.40.50.230">
    <property type="entry name" value="Gp5 N-terminal domain"/>
    <property type="match status" value="1"/>
</dbReference>
<dbReference type="InterPro" id="IPR054030">
    <property type="entry name" value="Gp5_Vgr_C"/>
</dbReference>
<reference evidence="4 5" key="1">
    <citation type="submission" date="2018-08" db="EMBL/GenBank/DDBJ databases">
        <title>Genomic Encyclopedia of Archaeal and Bacterial Type Strains, Phase II (KMG-II): from individual species to whole genera.</title>
        <authorList>
            <person name="Goeker M."/>
        </authorList>
    </citation>
    <scope>NUCLEOTIDE SEQUENCE [LARGE SCALE GENOMIC DNA]</scope>
    <source>
        <strain evidence="4 5">DSM 17905</strain>
    </source>
</reference>
<dbReference type="InterPro" id="IPR006531">
    <property type="entry name" value="Gp5/Vgr_OB"/>
</dbReference>
<name>A0A3D9UH57_9GAMM</name>
<dbReference type="Pfam" id="PF04717">
    <property type="entry name" value="Phage_base_V"/>
    <property type="match status" value="1"/>
</dbReference>
<evidence type="ECO:0000259" key="3">
    <source>
        <dbReference type="Pfam" id="PF22178"/>
    </source>
</evidence>
<dbReference type="SUPFAM" id="SSF69349">
    <property type="entry name" value="Phage fibre proteins"/>
    <property type="match status" value="1"/>
</dbReference>
<proteinExistence type="inferred from homology"/>
<dbReference type="PANTHER" id="PTHR32305:SF11">
    <property type="entry name" value="TYPE VI SECRETION SYSTEM SPIKE PROTEIN VGRG3"/>
    <property type="match status" value="1"/>
</dbReference>
<dbReference type="NCBIfam" id="TIGR03361">
    <property type="entry name" value="VI_Rhs_Vgr"/>
    <property type="match status" value="1"/>
</dbReference>
<dbReference type="Proteomes" id="UP000256294">
    <property type="component" value="Unassembled WGS sequence"/>
</dbReference>
<dbReference type="InterPro" id="IPR017847">
    <property type="entry name" value="T6SS_RhsGE_Vgr_subset"/>
</dbReference>
<dbReference type="EMBL" id="QTUB01000001">
    <property type="protein sequence ID" value="REF27270.1"/>
    <property type="molecule type" value="Genomic_DNA"/>
</dbReference>
<dbReference type="Pfam" id="PF22178">
    <property type="entry name" value="Gp5_trimer_C"/>
    <property type="match status" value="1"/>
</dbReference>
<dbReference type="InterPro" id="IPR050708">
    <property type="entry name" value="T6SS_VgrG/RHS"/>
</dbReference>
<dbReference type="SUPFAM" id="SSF69279">
    <property type="entry name" value="Phage tail proteins"/>
    <property type="match status" value="2"/>
</dbReference>
<dbReference type="Gene3D" id="2.30.110.50">
    <property type="match status" value="1"/>
</dbReference>
<dbReference type="PANTHER" id="PTHR32305">
    <property type="match status" value="1"/>
</dbReference>
<gene>
    <name evidence="4" type="ORF">BDD26_2028</name>
</gene>
<dbReference type="Pfam" id="PF05954">
    <property type="entry name" value="Phage_GPD"/>
    <property type="match status" value="1"/>
</dbReference>
<sequence>MSIKKNINKLKQGKETVQKVKQVAGKLGGGMSGAAGLIPGGGYAGGIGSSMSGTAGLIPGGGFTGGKGLAERSAGGQNSATKALEKVGQMLMGGRDPSGLQFTLTAGGLLPQTFVVTDFTLNESFSQPFSLSVGLASADPAIDFPAVLDRTATLTILQNGIEQRSITGIVARFEQGNTGLHQTTYQMIIRPDLWRTTLRQNSRIFQQQDIANIITTILKEHNIRDVIFSLRHPHPAREFCVQYQESDFAFLQRLTAEEGIFYFFECSNGRNTLVFADDCGSVPPGMMIPYQPGEASTLGEPAISSLTYSAQVRPAQVQLKDYTFKNPAWPAEFHQQMRDENLQQLYYEHYDYPGRFKDEAHGKDFTRYRLEALRSDAVMGQGSGNAIALQPGKLFILGNHPRIDLNQSWQTVSTSHSGSQPGALETATGGAGTTLHSHFYFIRQNQNWRPAPLPKPVMDGPQIAKVVGPAGEEIFCDQYGRVRLQFPWDRYGKSDDQSSCWIRVSQPWAGQGWGMLAIPRIGQEVVVDFLHGDPDQPIVTGRTYHASNIPPGALPGTKTQMAFRSKTHKGQGYNELLFEDAKGSELLSLHAQKDMYTKVLNNRDTHVIANHTETVEKNQTIKIYENKEETVTLNSTETVKEVRKLITGKNYIIEVGAHKAETITHTLSITTGDVIELKCGASVLRMDSSGKITLKGSEFKFEASGPVQITGKDIDLN</sequence>
<dbReference type="InterPro" id="IPR006533">
    <property type="entry name" value="T6SS_Vgr_RhsGE"/>
</dbReference>
<dbReference type="AlphaFoldDB" id="A0A3D9UH57"/>
<comment type="similarity">
    <text evidence="1">Belongs to the VgrG protein family.</text>
</comment>
<feature type="domain" description="Gp5/Type VI secretion system Vgr protein OB-fold" evidence="2">
    <location>
        <begin position="478"/>
        <end position="544"/>
    </location>
</feature>
<dbReference type="Gene3D" id="4.10.220.110">
    <property type="match status" value="1"/>
</dbReference>